<sequence>MKEYLYVREAAALWNVTPRAVTALCKEGKIENARKENGVWVIPADAERPLDHRVKTGAYRKSKQAERLPLPVGISDYRLASSQYYYVDKTMMIKDFIDERPMVSLFTRPRRFGKTLNMDMLRTFFEKTEEDTSVYFKNMKIWKCGNKYREVQGKYPVIFMTFKDVKRNTWEETYEHLITLISEEFQRHSDLLNSERCSDYDKALYQQIVSRQARETDYISALKVLSSMLYKHYGEAAVIIIDEYDTPIQQGYLLGFYESVVSFMRNFFSSGLKDNRNLAYGFLTGILRVAKESIFSGLNNLVVNSVLDKKYSEYFGFTRQEVEMMARYYHREDKIQEICEWYDGYRFGITEIFNPWSVINYFHNACEAKAYWVSTSGNEVIGEILAGASSEVVDQLADLLQGKSILTYVDSSVIYPQIKDNPSSIYSFLLVCGYLKITGSDKAFGLGNLCQVALPNREIKFVYQSEILNQYAGMIPQSAAIAIQEALFTGDAERLRDRLEKLLETSVSFYDTAKESFYHGLMLGLLATLDNRYQVLSNRESGSGRYDLCLLPKQEKLPGILIELKAVKNGTKDELKKLASDAVLQIQQRQYDVQLREAGVKKVLHFGVAFSGKHVEIVSEWA</sequence>
<dbReference type="EMBL" id="QRUP01000014">
    <property type="protein sequence ID" value="RGR72667.1"/>
    <property type="molecule type" value="Genomic_DNA"/>
</dbReference>
<dbReference type="Pfam" id="PF08011">
    <property type="entry name" value="PDDEXK_9"/>
    <property type="match status" value="1"/>
</dbReference>
<organism evidence="2 3">
    <name type="scientific">Holdemania filiformis</name>
    <dbReference type="NCBI Taxonomy" id="61171"/>
    <lineage>
        <taxon>Bacteria</taxon>
        <taxon>Bacillati</taxon>
        <taxon>Bacillota</taxon>
        <taxon>Erysipelotrichia</taxon>
        <taxon>Erysipelotrichales</taxon>
        <taxon>Erysipelotrichaceae</taxon>
        <taxon>Holdemania</taxon>
    </lineage>
</organism>
<dbReference type="PANTHER" id="PTHR34825:SF1">
    <property type="entry name" value="AAA-ATPASE-LIKE DOMAIN-CONTAINING PROTEIN"/>
    <property type="match status" value="1"/>
</dbReference>
<name>A0A412FWY1_9FIRM</name>
<feature type="domain" description="AAA-ATPase-like" evidence="1">
    <location>
        <begin position="71"/>
        <end position="295"/>
    </location>
</feature>
<dbReference type="AlphaFoldDB" id="A0A412FWY1"/>
<dbReference type="InterPro" id="IPR012547">
    <property type="entry name" value="PDDEXK_9"/>
</dbReference>
<gene>
    <name evidence="2" type="ORF">DWY25_11415</name>
</gene>
<evidence type="ECO:0000259" key="1">
    <source>
        <dbReference type="Pfam" id="PF09820"/>
    </source>
</evidence>
<evidence type="ECO:0000313" key="3">
    <source>
        <dbReference type="Proteomes" id="UP000284178"/>
    </source>
</evidence>
<protein>
    <recommendedName>
        <fullName evidence="1">AAA-ATPase-like domain-containing protein</fullName>
    </recommendedName>
</protein>
<dbReference type="GeneID" id="83016000"/>
<dbReference type="InterPro" id="IPR018631">
    <property type="entry name" value="AAA-ATPase-like_dom"/>
</dbReference>
<reference evidence="2 3" key="1">
    <citation type="submission" date="2018-08" db="EMBL/GenBank/DDBJ databases">
        <title>A genome reference for cultivated species of the human gut microbiota.</title>
        <authorList>
            <person name="Zou Y."/>
            <person name="Xue W."/>
            <person name="Luo G."/>
        </authorList>
    </citation>
    <scope>NUCLEOTIDE SEQUENCE [LARGE SCALE GENOMIC DNA]</scope>
    <source>
        <strain evidence="2 3">AF24-29</strain>
    </source>
</reference>
<dbReference type="PANTHER" id="PTHR34825">
    <property type="entry name" value="CONSERVED PROTEIN, WITH A WEAK D-GALACTARATE DEHYDRATASE/ALTRONATE HYDROLASE DOMAIN"/>
    <property type="match status" value="1"/>
</dbReference>
<dbReference type="Proteomes" id="UP000284178">
    <property type="component" value="Unassembled WGS sequence"/>
</dbReference>
<dbReference type="Pfam" id="PF09820">
    <property type="entry name" value="AAA-ATPase_like"/>
    <property type="match status" value="1"/>
</dbReference>
<comment type="caution">
    <text evidence="2">The sequence shown here is derived from an EMBL/GenBank/DDBJ whole genome shotgun (WGS) entry which is preliminary data.</text>
</comment>
<dbReference type="RefSeq" id="WP_117895345.1">
    <property type="nucleotide sequence ID" value="NZ_CABJCV010000014.1"/>
</dbReference>
<accession>A0A412FWY1</accession>
<proteinExistence type="predicted"/>
<evidence type="ECO:0000313" key="2">
    <source>
        <dbReference type="EMBL" id="RGR72667.1"/>
    </source>
</evidence>
<keyword evidence="3" id="KW-1185">Reference proteome</keyword>